<name>A0A165KFN9_9APHY</name>
<dbReference type="AlphaFoldDB" id="A0A165KFN9"/>
<accession>A0A165KFN9</accession>
<keyword evidence="3" id="KW-1185">Reference proteome</keyword>
<dbReference type="Proteomes" id="UP000076727">
    <property type="component" value="Unassembled WGS sequence"/>
</dbReference>
<dbReference type="EMBL" id="KV429285">
    <property type="protein sequence ID" value="KZT63074.1"/>
    <property type="molecule type" value="Genomic_DNA"/>
</dbReference>
<evidence type="ECO:0000313" key="3">
    <source>
        <dbReference type="Proteomes" id="UP000076727"/>
    </source>
</evidence>
<dbReference type="OrthoDB" id="2787817at2759"/>
<feature type="domain" description="GAG-pre-integrase" evidence="1">
    <location>
        <begin position="7"/>
        <end position="52"/>
    </location>
</feature>
<evidence type="ECO:0000259" key="1">
    <source>
        <dbReference type="Pfam" id="PF13976"/>
    </source>
</evidence>
<organism evidence="2 3">
    <name type="scientific">Daedalea quercina L-15889</name>
    <dbReference type="NCBI Taxonomy" id="1314783"/>
    <lineage>
        <taxon>Eukaryota</taxon>
        <taxon>Fungi</taxon>
        <taxon>Dikarya</taxon>
        <taxon>Basidiomycota</taxon>
        <taxon>Agaricomycotina</taxon>
        <taxon>Agaricomycetes</taxon>
        <taxon>Polyporales</taxon>
        <taxon>Fomitopsis</taxon>
    </lineage>
</organism>
<dbReference type="Pfam" id="PF13976">
    <property type="entry name" value="gag_pre-integrs"/>
    <property type="match status" value="1"/>
</dbReference>
<reference evidence="2 3" key="1">
    <citation type="journal article" date="2016" name="Mol. Biol. Evol.">
        <title>Comparative Genomics of Early-Diverging Mushroom-Forming Fungi Provides Insights into the Origins of Lignocellulose Decay Capabilities.</title>
        <authorList>
            <person name="Nagy L.G."/>
            <person name="Riley R."/>
            <person name="Tritt A."/>
            <person name="Adam C."/>
            <person name="Daum C."/>
            <person name="Floudas D."/>
            <person name="Sun H."/>
            <person name="Yadav J.S."/>
            <person name="Pangilinan J."/>
            <person name="Larsson K.H."/>
            <person name="Matsuura K."/>
            <person name="Barry K."/>
            <person name="Labutti K."/>
            <person name="Kuo R."/>
            <person name="Ohm R.A."/>
            <person name="Bhattacharya S.S."/>
            <person name="Shirouzu T."/>
            <person name="Yoshinaga Y."/>
            <person name="Martin F.M."/>
            <person name="Grigoriev I.V."/>
            <person name="Hibbett D.S."/>
        </authorList>
    </citation>
    <scope>NUCLEOTIDE SEQUENCE [LARGE SCALE GENOMIC DNA]</scope>
    <source>
        <strain evidence="2 3">L-15889</strain>
    </source>
</reference>
<dbReference type="InterPro" id="IPR025724">
    <property type="entry name" value="GAG-pre-integrase_dom"/>
</dbReference>
<evidence type="ECO:0000313" key="2">
    <source>
        <dbReference type="EMBL" id="KZT63074.1"/>
    </source>
</evidence>
<dbReference type="STRING" id="1314783.A0A165KFN9"/>
<feature type="non-terminal residue" evidence="2">
    <location>
        <position position="83"/>
    </location>
</feature>
<feature type="non-terminal residue" evidence="2">
    <location>
        <position position="1"/>
    </location>
</feature>
<sequence length="83" mass="9209">AEKLTLMDLHRRLGHIAPRAIRELVSKGRIAGIILVPADEVETCEACIRAKSTRKPVPTEREGDRAEELGEEIHSDLWGAARV</sequence>
<protein>
    <recommendedName>
        <fullName evidence="1">GAG-pre-integrase domain-containing protein</fullName>
    </recommendedName>
</protein>
<proteinExistence type="predicted"/>
<gene>
    <name evidence="2" type="ORF">DAEQUDRAFT_639983</name>
</gene>